<organism evidence="1 2">
    <name type="scientific">Glonium stellatum</name>
    <dbReference type="NCBI Taxonomy" id="574774"/>
    <lineage>
        <taxon>Eukaryota</taxon>
        <taxon>Fungi</taxon>
        <taxon>Dikarya</taxon>
        <taxon>Ascomycota</taxon>
        <taxon>Pezizomycotina</taxon>
        <taxon>Dothideomycetes</taxon>
        <taxon>Pleosporomycetidae</taxon>
        <taxon>Gloniales</taxon>
        <taxon>Gloniaceae</taxon>
        <taxon>Glonium</taxon>
    </lineage>
</organism>
<name>A0A8E2EM65_9PEZI</name>
<evidence type="ECO:0000313" key="1">
    <source>
        <dbReference type="EMBL" id="OCL01282.1"/>
    </source>
</evidence>
<accession>A0A8E2EM65</accession>
<proteinExistence type="predicted"/>
<keyword evidence="2" id="KW-1185">Reference proteome</keyword>
<gene>
    <name evidence="1" type="ORF">AOQ84DRAFT_220676</name>
</gene>
<protein>
    <submittedName>
        <fullName evidence="1">Uncharacterized protein</fullName>
    </submittedName>
</protein>
<evidence type="ECO:0000313" key="2">
    <source>
        <dbReference type="Proteomes" id="UP000250140"/>
    </source>
</evidence>
<dbReference type="Proteomes" id="UP000250140">
    <property type="component" value="Unassembled WGS sequence"/>
</dbReference>
<reference evidence="1 2" key="1">
    <citation type="journal article" date="2016" name="Nat. Commun.">
        <title>Ectomycorrhizal ecology is imprinted in the genome of the dominant symbiotic fungus Cenococcum geophilum.</title>
        <authorList>
            <consortium name="DOE Joint Genome Institute"/>
            <person name="Peter M."/>
            <person name="Kohler A."/>
            <person name="Ohm R.A."/>
            <person name="Kuo A."/>
            <person name="Krutzmann J."/>
            <person name="Morin E."/>
            <person name="Arend M."/>
            <person name="Barry K.W."/>
            <person name="Binder M."/>
            <person name="Choi C."/>
            <person name="Clum A."/>
            <person name="Copeland A."/>
            <person name="Grisel N."/>
            <person name="Haridas S."/>
            <person name="Kipfer T."/>
            <person name="LaButti K."/>
            <person name="Lindquist E."/>
            <person name="Lipzen A."/>
            <person name="Maire R."/>
            <person name="Meier B."/>
            <person name="Mihaltcheva S."/>
            <person name="Molinier V."/>
            <person name="Murat C."/>
            <person name="Poggeler S."/>
            <person name="Quandt C.A."/>
            <person name="Sperisen C."/>
            <person name="Tritt A."/>
            <person name="Tisserant E."/>
            <person name="Crous P.W."/>
            <person name="Henrissat B."/>
            <person name="Nehls U."/>
            <person name="Egli S."/>
            <person name="Spatafora J.W."/>
            <person name="Grigoriev I.V."/>
            <person name="Martin F.M."/>
        </authorList>
    </citation>
    <scope>NUCLEOTIDE SEQUENCE [LARGE SCALE GENOMIC DNA]</scope>
    <source>
        <strain evidence="1 2">CBS 207.34</strain>
    </source>
</reference>
<sequence length="231" mass="24663">MQDASRKPPALGRAPKPVLKLSSGFSLILPAVGEQRACRSTQGGGLAASRTSCTACSKLRKELFVAVIASHASRGFPPPPCESVAAASQTAALDSQIPWRLAHQHLKHVVVASAPVVFSALGLTLTPQAAAHDNQNSLNARPVAATHVTHTAVLRCFHTFTRRPLLLLVNPLTTSLFDRFASANVLFALAATLLFDPPHPTELSFHLQLAEGKSMRIPFETSPLLTALFTR</sequence>
<dbReference type="EMBL" id="KV751158">
    <property type="protein sequence ID" value="OCL01282.1"/>
    <property type="molecule type" value="Genomic_DNA"/>
</dbReference>
<dbReference type="AlphaFoldDB" id="A0A8E2EM65"/>